<dbReference type="AlphaFoldDB" id="A0A0M8MV81"/>
<accession>A0A0M8MV81</accession>
<sequence>MVEGGYGVSMATNTALAGSLYPRIRPGARASTQRASSTPPTPSPPLSVPWFMEEQVMEAPAENVAPTPSESLPPIAWFPPYLPATTDIPEAVATMLDMCLTGSLSALVARPAATEDVDIDDWSERIRGSPICVIRPMNRSETVGEHGQDWIVIVQVRGAGVGTVRRVATELGHYLKHTAPPSSANEESVTLDAILGPAQVVAEDETETTESTRSARPAGVSRIEHELGQRLPAWQIQKIALERKFPDGWSPMTKLSHEAQHGMRLLHEADPDRFTIPVLSKRFRISPESVRRILRSRWRPTPEQAQRQNERAKAAELARRDAHTREAEEMAALREGIPLEAPRQATASVTASTHQQPVRFEGLVSSVDLSDTRKRQKGIASRGSGDWCLIDAEWCVVHVMTEAARERIRLEEIWRHNGAPAKS</sequence>
<feature type="region of interest" description="Disordered" evidence="4">
    <location>
        <begin position="201"/>
        <end position="220"/>
    </location>
</feature>
<evidence type="ECO:0000256" key="4">
    <source>
        <dbReference type="SAM" id="MobiDB-lite"/>
    </source>
</evidence>
<dbReference type="GO" id="GO:0005634">
    <property type="term" value="C:nucleus"/>
    <property type="evidence" value="ECO:0007669"/>
    <property type="project" value="TreeGrafter"/>
</dbReference>
<dbReference type="RefSeq" id="XP_017991893.1">
    <property type="nucleotide sequence ID" value="XM_018138486.1"/>
</dbReference>
<comment type="function">
    <text evidence="1">Required for respiratory activity and maintenance and expression of the mitochondrial genome.</text>
</comment>
<dbReference type="SUPFAM" id="SSF81301">
    <property type="entry name" value="Nucleotidyltransferase"/>
    <property type="match status" value="1"/>
</dbReference>
<dbReference type="VEuPathDB" id="FungiDB:Malapachy_4031"/>
<proteinExistence type="inferred from homology"/>
<name>A0A0M8MV81_9BASI</name>
<dbReference type="Proteomes" id="UP000037751">
    <property type="component" value="Unassembled WGS sequence"/>
</dbReference>
<protein>
    <recommendedName>
        <fullName evidence="3">Required for respiratory growth protein 9, mitochondrial</fullName>
    </recommendedName>
</protein>
<dbReference type="PANTHER" id="PTHR13475">
    <property type="entry name" value="NEUGRIN"/>
    <property type="match status" value="1"/>
</dbReference>
<dbReference type="Pfam" id="PF06413">
    <property type="entry name" value="Neugrin"/>
    <property type="match status" value="1"/>
</dbReference>
<evidence type="ECO:0000313" key="6">
    <source>
        <dbReference type="Proteomes" id="UP000037751"/>
    </source>
</evidence>
<dbReference type="GeneID" id="28730362"/>
<dbReference type="Pfam" id="PF02410">
    <property type="entry name" value="RsfS"/>
    <property type="match status" value="1"/>
</dbReference>
<evidence type="ECO:0000313" key="5">
    <source>
        <dbReference type="EMBL" id="KOS14261.1"/>
    </source>
</evidence>
<organism evidence="5 6">
    <name type="scientific">Malassezia pachydermatis</name>
    <dbReference type="NCBI Taxonomy" id="77020"/>
    <lineage>
        <taxon>Eukaryota</taxon>
        <taxon>Fungi</taxon>
        <taxon>Dikarya</taxon>
        <taxon>Basidiomycota</taxon>
        <taxon>Ustilaginomycotina</taxon>
        <taxon>Malasseziomycetes</taxon>
        <taxon>Malasseziales</taxon>
        <taxon>Malasseziaceae</taxon>
        <taxon>Malassezia</taxon>
    </lineage>
</organism>
<evidence type="ECO:0000256" key="2">
    <source>
        <dbReference type="ARBA" id="ARBA00010895"/>
    </source>
</evidence>
<feature type="region of interest" description="Disordered" evidence="4">
    <location>
        <begin position="27"/>
        <end position="47"/>
    </location>
</feature>
<dbReference type="EMBL" id="LGAV01000004">
    <property type="protein sequence ID" value="KOS14261.1"/>
    <property type="molecule type" value="Genomic_DNA"/>
</dbReference>
<dbReference type="PANTHER" id="PTHR13475:SF3">
    <property type="entry name" value="NEUGRIN"/>
    <property type="match status" value="1"/>
</dbReference>
<evidence type="ECO:0000256" key="1">
    <source>
        <dbReference type="ARBA" id="ARBA00003548"/>
    </source>
</evidence>
<comment type="caution">
    <text evidence="5">The sequence shown here is derived from an EMBL/GenBank/DDBJ whole genome shotgun (WGS) entry which is preliminary data.</text>
</comment>
<dbReference type="InterPro" id="IPR043519">
    <property type="entry name" value="NT_sf"/>
</dbReference>
<evidence type="ECO:0000256" key="3">
    <source>
        <dbReference type="ARBA" id="ARBA00013566"/>
    </source>
</evidence>
<comment type="similarity">
    <text evidence="2">Belongs to the RRG9 family.</text>
</comment>
<dbReference type="Gene3D" id="3.30.460.10">
    <property type="entry name" value="Beta Polymerase, domain 2"/>
    <property type="match status" value="1"/>
</dbReference>
<reference evidence="5 6" key="1">
    <citation type="submission" date="2015-07" db="EMBL/GenBank/DDBJ databases">
        <title>Draft Genome Sequence of Malassezia furfur CBS1878 and Malassezia pachydermatis CBS1879.</title>
        <authorList>
            <person name="Triana S."/>
            <person name="Ohm R."/>
            <person name="Gonzalez A."/>
            <person name="DeCock H."/>
            <person name="Restrepo S."/>
            <person name="Celis A."/>
        </authorList>
    </citation>
    <scope>NUCLEOTIDE SEQUENCE [LARGE SCALE GENOMIC DNA]</scope>
    <source>
        <strain evidence="5 6">CBS 1879</strain>
    </source>
</reference>
<gene>
    <name evidence="5" type="ORF">Malapachy_4031</name>
</gene>
<dbReference type="InterPro" id="IPR010487">
    <property type="entry name" value="NGRN/Rrg9"/>
</dbReference>
<dbReference type="OrthoDB" id="5578174at2759"/>
<dbReference type="STRING" id="77020.A0A0M8MV81"/>
<keyword evidence="6" id="KW-1185">Reference proteome</keyword>